<dbReference type="InterPro" id="IPR001242">
    <property type="entry name" value="Condensation_dom"/>
</dbReference>
<keyword evidence="4" id="KW-0677">Repeat</keyword>
<keyword evidence="2" id="KW-0596">Phosphopantetheine</keyword>
<evidence type="ECO:0000256" key="2">
    <source>
        <dbReference type="ARBA" id="ARBA00022450"/>
    </source>
</evidence>
<dbReference type="GO" id="GO:0005737">
    <property type="term" value="C:cytoplasm"/>
    <property type="evidence" value="ECO:0007669"/>
    <property type="project" value="TreeGrafter"/>
</dbReference>
<dbReference type="SMART" id="SM00823">
    <property type="entry name" value="PKS_PP"/>
    <property type="match status" value="1"/>
</dbReference>
<evidence type="ECO:0000256" key="5">
    <source>
        <dbReference type="ARBA" id="ARBA00023194"/>
    </source>
</evidence>
<feature type="domain" description="Carrier" evidence="6">
    <location>
        <begin position="1011"/>
        <end position="1085"/>
    </location>
</feature>
<dbReference type="CDD" id="cd17646">
    <property type="entry name" value="A_NRPS_AB3403-like"/>
    <property type="match status" value="1"/>
</dbReference>
<dbReference type="SUPFAM" id="SSF47336">
    <property type="entry name" value="ACP-like"/>
    <property type="match status" value="1"/>
</dbReference>
<dbReference type="Proteomes" id="UP000185696">
    <property type="component" value="Unassembled WGS sequence"/>
</dbReference>
<dbReference type="Gene3D" id="3.30.559.30">
    <property type="entry name" value="Nonribosomal peptide synthetase, condensation domain"/>
    <property type="match status" value="3"/>
</dbReference>
<dbReference type="InterPro" id="IPR023213">
    <property type="entry name" value="CAT-like_dom_sf"/>
</dbReference>
<dbReference type="Pfam" id="PF00668">
    <property type="entry name" value="Condensation"/>
    <property type="match status" value="3"/>
</dbReference>
<dbReference type="GO" id="GO:0017000">
    <property type="term" value="P:antibiotic biosynthetic process"/>
    <property type="evidence" value="ECO:0007669"/>
    <property type="project" value="UniProtKB-KW"/>
</dbReference>
<keyword evidence="3" id="KW-0597">Phosphoprotein</keyword>
<evidence type="ECO:0000313" key="8">
    <source>
        <dbReference type="Proteomes" id="UP000185696"/>
    </source>
</evidence>
<dbReference type="Gene3D" id="3.30.559.10">
    <property type="entry name" value="Chloramphenicol acetyltransferase-like domain"/>
    <property type="match status" value="3"/>
</dbReference>
<name>A0A7Z0WKP3_9PSEU</name>
<evidence type="ECO:0000256" key="3">
    <source>
        <dbReference type="ARBA" id="ARBA00022553"/>
    </source>
</evidence>
<sequence>MSGERQVTARRRELLGLLLRRDGLAADAIRPADRDQPLSLSFAQQRLWVLDRLLANGSVYTAPLAYRVRGPLDVAALRAAFTQVVSRHEVLRTTFAVHEGAPVQVIGDPAPVPFDLTDLTGRPAAEDEAHELAAEEAQRPLDLERGPLLRVRLLELGPHDRVLLLTMHHIVVDSWSLGVLFRELRACYVAHRDGRDGQLPDLPIQYADYAAWQRSAADRDLLDLAHWVSTMRDAPQIVTLPPDRPRPAVPTYQGAEHLFALPAVTSGALRELAVRERATLFMVLLAVLDAVLARHAGTDDVVVGAPVAGRGRAEVEPLIGFFINSVNLRTDLSGDPSFRELLGRVRATALDAFGHQELPFDMLVDRLQPVRHLGVHPLHQISFQVTEHGGRPTDLLLSQVAGGVGEFAPTLPDVTIEAFPTGTGASHFDLAMGLVETQDGLLARVEYATDLYDAATVERFGESFRTFAQAAVAAPDTPISELPLLSDRERSRVLEEWNDTTREGTAESCLHELIAAQAQRVPDRTAVRDGERELTYRQLDAHANALAHRLRALGAGPERVVAVCAERSAETVVALAAVLKAGAVLIVLDPEQPESRLRHLLADSGAIAVITQRDGRSRLPMDEVPVVALDPRLTVLAGLPVTAPATGVTPDNAATAVYTSGSTGAPKCVITPHRGAANVIACDTAEYELGPGDRLLQKAPFTFDASMWEVIWPLTAGATVVVARPGGQRDPMYLARSIQDERVTLVHFVPVMLRAFLATAEAARCTSLRQVHCGGEAITPDLVERFHEVLPWAELHNQYGPAEVSGQTNFWRLEPGVTRIPLGPALWNTRLYVLDTHGAPVPQGTVGELYVAGMGVVRGYHRRPGPTAERFLPDPFGPSGSRMYRTGDLVRWIGDGNVEFVGRADRQVKIRGFRIEPGEVETHLRAHPEVGDAVVVARTDAAGGKQLVGYVVADDESVVPGLRAHLAERVPEYMVPSAIVVLGELPLNANGKVDPRALPEPTVSAQRTRVRPRTREEVLFADIWCAVLGLDEIGVDENFFALGGDSLRAIEVAMRSAAAGYVVAPNQLFQYQTLAELAANASPAEHGTAPAAPDEPVGPCPLTPIQHEFFAAGDPLRDQLTQYTVLELALDGEPSAVDSALDRLVAHHDQLRAAFTETPHGWVQEIRRHEPCSRLERLDPATDVAAAVRRAIDGFDLTEGIVLRAALTGRRVVVAIHHLCVDVVSWRVLLADLATLLRGGDLPPKTTSFRMWARRLSEWAGDPTLRPEAETWRRLVPADLPRLPREKGEPGEIGTRASARVVEAQLSIPDTQALLAEGRGAFRAETKDVVLAALALALRRWTGSPDVLVDVEGHGREPLFPDVDPTRTVGWFTAVHPVAVRLGDPRDVVGAVAGVREAIAAVPARGIGYGLLAHLTDGAPLAGAARAEVQLNFLGRTDDTVQADGPFRPVGDPVRALGEGTRPLPYLIEVVAWIDRDRLRVAVSYDTGAFDASTMATFTASITGALSDIAAVATHPDTSVRIGADFPLTGLSTADLERQFGSFRGIEDVYPLSPVQEGILFHTVQSADARLYTPRLSWLAGELDPDAYTQAWQEAASRTPVLRTRIAWRLTDRPFQVVSEPAELPVARLDWSARSPTERDLALNELLASAPGFDLEDGPLVRVTLIREGAASWRVVLETHHLVIDGWSSAILLGDVLAFYRAIRDDAPLRLPSRRKFRDYIAWIADVDHAADWEFWTRYLAGFRRPTPVPLARTDSGTGDHLLRDVRLPDGFGERLTGFVRAARLTRNTVFQAAWGLVLGCFAGTDDVVFGATTSGRSGLTGIEQMVGMFINTLPLRVRVRPERTLSGWLRGLQDARGRMPSEHTALTEIARWSEVSRREPLFSSVLVFENYPIADEVHDALHTVARELRVVDSNSYPLTAVVKDGTEVVVRLMYDSARLTESAVDQIGRCLAAALGAITDPETTSPADVMAHIDAVRAS</sequence>
<dbReference type="EMBL" id="MSIF01000008">
    <property type="protein sequence ID" value="OLF09651.1"/>
    <property type="molecule type" value="Genomic_DNA"/>
</dbReference>
<dbReference type="NCBIfam" id="TIGR01733">
    <property type="entry name" value="AA-adenyl-dom"/>
    <property type="match status" value="1"/>
</dbReference>
<dbReference type="InterPro" id="IPR010060">
    <property type="entry name" value="NRPS_synth"/>
</dbReference>
<dbReference type="GO" id="GO:0031177">
    <property type="term" value="F:phosphopantetheine binding"/>
    <property type="evidence" value="ECO:0007669"/>
    <property type="project" value="InterPro"/>
</dbReference>
<dbReference type="Gene3D" id="1.10.1200.10">
    <property type="entry name" value="ACP-like"/>
    <property type="match status" value="1"/>
</dbReference>
<dbReference type="SUPFAM" id="SSF52777">
    <property type="entry name" value="CoA-dependent acyltransferases"/>
    <property type="match status" value="6"/>
</dbReference>
<dbReference type="FunFam" id="3.30.559.10:FF:000012">
    <property type="entry name" value="Non-ribosomal peptide synthetase"/>
    <property type="match status" value="1"/>
</dbReference>
<comment type="cofactor">
    <cofactor evidence="1">
        <name>pantetheine 4'-phosphate</name>
        <dbReference type="ChEBI" id="CHEBI:47942"/>
    </cofactor>
</comment>
<dbReference type="Gene3D" id="3.40.50.980">
    <property type="match status" value="2"/>
</dbReference>
<evidence type="ECO:0000256" key="4">
    <source>
        <dbReference type="ARBA" id="ARBA00022737"/>
    </source>
</evidence>
<dbReference type="InterPro" id="IPR010071">
    <property type="entry name" value="AA_adenyl_dom"/>
</dbReference>
<dbReference type="InterPro" id="IPR036736">
    <property type="entry name" value="ACP-like_sf"/>
</dbReference>
<dbReference type="OrthoDB" id="2472181at2"/>
<dbReference type="InterPro" id="IPR045851">
    <property type="entry name" value="AMP-bd_C_sf"/>
</dbReference>
<dbReference type="PANTHER" id="PTHR45527:SF1">
    <property type="entry name" value="FATTY ACID SYNTHASE"/>
    <property type="match status" value="1"/>
</dbReference>
<evidence type="ECO:0000259" key="6">
    <source>
        <dbReference type="PROSITE" id="PS50075"/>
    </source>
</evidence>
<proteinExistence type="predicted"/>
<dbReference type="CDD" id="cd19531">
    <property type="entry name" value="LCL_NRPS-like"/>
    <property type="match status" value="1"/>
</dbReference>
<dbReference type="Pfam" id="PF00501">
    <property type="entry name" value="AMP-binding"/>
    <property type="match status" value="1"/>
</dbReference>
<dbReference type="FunFam" id="3.30.300.30:FF:000010">
    <property type="entry name" value="Enterobactin synthetase component F"/>
    <property type="match status" value="1"/>
</dbReference>
<dbReference type="Pfam" id="PF13193">
    <property type="entry name" value="AMP-binding_C"/>
    <property type="match status" value="1"/>
</dbReference>
<dbReference type="NCBIfam" id="TIGR01720">
    <property type="entry name" value="NRPS-para261"/>
    <property type="match status" value="1"/>
</dbReference>
<evidence type="ECO:0000313" key="7">
    <source>
        <dbReference type="EMBL" id="OLF09651.1"/>
    </source>
</evidence>
<dbReference type="Pfam" id="PF00550">
    <property type="entry name" value="PP-binding"/>
    <property type="match status" value="1"/>
</dbReference>
<dbReference type="InterPro" id="IPR025110">
    <property type="entry name" value="AMP-bd_C"/>
</dbReference>
<dbReference type="InterPro" id="IPR000873">
    <property type="entry name" value="AMP-dep_synth/lig_dom"/>
</dbReference>
<gene>
    <name evidence="7" type="ORF">BLA60_17795</name>
</gene>
<dbReference type="InterPro" id="IPR009081">
    <property type="entry name" value="PP-bd_ACP"/>
</dbReference>
<reference evidence="7 8" key="1">
    <citation type="submission" date="2016-12" db="EMBL/GenBank/DDBJ databases">
        <title>The draft genome sequence of Actinophytocola xinjiangensis.</title>
        <authorList>
            <person name="Wang W."/>
            <person name="Yuan L."/>
        </authorList>
    </citation>
    <scope>NUCLEOTIDE SEQUENCE [LARGE SCALE GENOMIC DNA]</scope>
    <source>
        <strain evidence="7 8">CGMCC 4.4663</strain>
    </source>
</reference>
<dbReference type="FunFam" id="3.40.50.12780:FF:000012">
    <property type="entry name" value="Non-ribosomal peptide synthetase"/>
    <property type="match status" value="1"/>
</dbReference>
<organism evidence="7 8">
    <name type="scientific">Actinophytocola xinjiangensis</name>
    <dbReference type="NCBI Taxonomy" id="485602"/>
    <lineage>
        <taxon>Bacteria</taxon>
        <taxon>Bacillati</taxon>
        <taxon>Actinomycetota</taxon>
        <taxon>Actinomycetes</taxon>
        <taxon>Pseudonocardiales</taxon>
        <taxon>Pseudonocardiaceae</taxon>
    </lineage>
</organism>
<keyword evidence="8" id="KW-1185">Reference proteome</keyword>
<dbReference type="PANTHER" id="PTHR45527">
    <property type="entry name" value="NONRIBOSOMAL PEPTIDE SYNTHETASE"/>
    <property type="match status" value="1"/>
</dbReference>
<dbReference type="GO" id="GO:0003824">
    <property type="term" value="F:catalytic activity"/>
    <property type="evidence" value="ECO:0007669"/>
    <property type="project" value="InterPro"/>
</dbReference>
<dbReference type="GO" id="GO:0044550">
    <property type="term" value="P:secondary metabolite biosynthetic process"/>
    <property type="evidence" value="ECO:0007669"/>
    <property type="project" value="UniProtKB-ARBA"/>
</dbReference>
<accession>A0A7Z0WKP3</accession>
<dbReference type="InterPro" id="IPR020806">
    <property type="entry name" value="PKS_PP-bd"/>
</dbReference>
<dbReference type="RefSeq" id="WP_075134042.1">
    <property type="nucleotide sequence ID" value="NZ_MSIF01000008.1"/>
</dbReference>
<dbReference type="Gene3D" id="2.30.38.10">
    <property type="entry name" value="Luciferase, Domain 3"/>
    <property type="match status" value="1"/>
</dbReference>
<dbReference type="PROSITE" id="PS50075">
    <property type="entry name" value="CARRIER"/>
    <property type="match status" value="1"/>
</dbReference>
<dbReference type="Gene3D" id="3.30.300.30">
    <property type="match status" value="1"/>
</dbReference>
<comment type="caution">
    <text evidence="7">The sequence shown here is derived from an EMBL/GenBank/DDBJ whole genome shotgun (WGS) entry which is preliminary data.</text>
</comment>
<dbReference type="GO" id="GO:0008610">
    <property type="term" value="P:lipid biosynthetic process"/>
    <property type="evidence" value="ECO:0007669"/>
    <property type="project" value="UniProtKB-ARBA"/>
</dbReference>
<keyword evidence="5" id="KW-0045">Antibiotic biosynthesis</keyword>
<evidence type="ECO:0000256" key="1">
    <source>
        <dbReference type="ARBA" id="ARBA00001957"/>
    </source>
</evidence>
<dbReference type="SUPFAM" id="SSF56801">
    <property type="entry name" value="Acetyl-CoA synthetase-like"/>
    <property type="match status" value="1"/>
</dbReference>
<dbReference type="GO" id="GO:0043041">
    <property type="term" value="P:amino acid activation for nonribosomal peptide biosynthetic process"/>
    <property type="evidence" value="ECO:0007669"/>
    <property type="project" value="TreeGrafter"/>
</dbReference>
<protein>
    <submittedName>
        <fullName evidence="7">Non-ribosomal peptide synthetase</fullName>
    </submittedName>
</protein>
<dbReference type="FunFam" id="2.30.38.10:FF:000001">
    <property type="entry name" value="Non-ribosomal peptide synthetase PvdI"/>
    <property type="match status" value="1"/>
</dbReference>